<dbReference type="Gene3D" id="3.30.559.30">
    <property type="entry name" value="Nonribosomal peptide synthetase, condensation domain"/>
    <property type="match status" value="2"/>
</dbReference>
<dbReference type="InterPro" id="IPR025110">
    <property type="entry name" value="AMP-bd_C"/>
</dbReference>
<comment type="caution">
    <text evidence="11">The sequence shown here is derived from an EMBL/GenBank/DDBJ whole genome shotgun (WGS) entry which is preliminary data.</text>
</comment>
<keyword evidence="8" id="KW-0511">Multifunctional enzyme</keyword>
<dbReference type="InterPro" id="IPR009081">
    <property type="entry name" value="PP-bd_ACP"/>
</dbReference>
<dbReference type="InterPro" id="IPR020845">
    <property type="entry name" value="AMP-binding_CS"/>
</dbReference>
<evidence type="ECO:0000313" key="11">
    <source>
        <dbReference type="EMBL" id="MFC0391708.1"/>
    </source>
</evidence>
<dbReference type="PROSITE" id="PS50075">
    <property type="entry name" value="CARRIER"/>
    <property type="match status" value="1"/>
</dbReference>
<dbReference type="InterPro" id="IPR045851">
    <property type="entry name" value="AMP-bd_C_sf"/>
</dbReference>
<dbReference type="PANTHER" id="PTHR45527">
    <property type="entry name" value="NONRIBOSOMAL PEPTIDE SYNTHETASE"/>
    <property type="match status" value="1"/>
</dbReference>
<dbReference type="Proteomes" id="UP001589818">
    <property type="component" value="Unassembled WGS sequence"/>
</dbReference>
<feature type="region of interest" description="Disordered" evidence="9">
    <location>
        <begin position="565"/>
        <end position="600"/>
    </location>
</feature>
<dbReference type="Pfam" id="PF13193">
    <property type="entry name" value="AMP-binding_C"/>
    <property type="match status" value="1"/>
</dbReference>
<accession>A0ABV6JA88</accession>
<evidence type="ECO:0000256" key="9">
    <source>
        <dbReference type="SAM" id="MobiDB-lite"/>
    </source>
</evidence>
<dbReference type="InterPro" id="IPR010071">
    <property type="entry name" value="AA_adenyl_dom"/>
</dbReference>
<dbReference type="NCBIfam" id="TIGR01720">
    <property type="entry name" value="NRPS-para261"/>
    <property type="match status" value="1"/>
</dbReference>
<evidence type="ECO:0000256" key="7">
    <source>
        <dbReference type="ARBA" id="ARBA00023194"/>
    </source>
</evidence>
<dbReference type="SUPFAM" id="SSF52777">
    <property type="entry name" value="CoA-dependent acyltransferases"/>
    <property type="match status" value="4"/>
</dbReference>
<dbReference type="InterPro" id="IPR000873">
    <property type="entry name" value="AMP-dep_synth/lig_dom"/>
</dbReference>
<proteinExistence type="inferred from homology"/>
<dbReference type="InterPro" id="IPR010060">
    <property type="entry name" value="NRPS_synth"/>
</dbReference>
<dbReference type="PANTHER" id="PTHR45527:SF1">
    <property type="entry name" value="FATTY ACID SYNTHASE"/>
    <property type="match status" value="1"/>
</dbReference>
<dbReference type="Pfam" id="PF00668">
    <property type="entry name" value="Condensation"/>
    <property type="match status" value="3"/>
</dbReference>
<comment type="cofactor">
    <cofactor evidence="1">
        <name>pantetheine 4'-phosphate</name>
        <dbReference type="ChEBI" id="CHEBI:47942"/>
    </cofactor>
</comment>
<dbReference type="Pfam" id="PF00550">
    <property type="entry name" value="PP-binding"/>
    <property type="match status" value="1"/>
</dbReference>
<sequence>MKDVRNRTETYPLTHPQKRIWYMEKINPGQPMHNIGGTVRIHGETDLHLLEEAIRLFVRANEGIRLRLAESEGEVRQYIGEDEAFPVEMFDFGDFPDGEERFADWVRREAAAPMPLCDNRLYRFTLFKLPGGDSGYFAKVHHIAADGWSMNLLTEQIFDAYSQLSRGDVPDIRDGHSYLDYIDQERSYLASARFMKNKSFWSDKFALLPEPAGKSGMESGEGRRRTFRIESGLAGRIKRFAEERSMSPYAFFVAMHFIYLYITSRRDDIVIGLPLFNRAGRKEKKTVGMFTSTMPFRFRIDSNLAVDQLILELGRELTLCYYHQRYPFDLLVRDLELNKKGYGSLFDTSVNYYNTRMMDELAGAPVLNEEFYSGNQLYSYQLIIREWSGSGELRLDMDYKVRDYTEERIERIYRGLLHLAEQMIRQPERPVKELGLLPEADWNRRIRDFNESAVDYPREKTIHRLFAEQAAGTPDRIAIRMGEETLSYRTLNERANRLAHVLIGKGVRRGTIVGLLARHSIESVVGILAVLKAGGAYLPLDPGLPADRIRYMLQDAEAGLILTNVPEGERPDGTPLPGGIVSLTSESGYSDDPSDPGERSGPSDLAYIIYTSGSTGAPKGAMIEQRGLVNYSCWARRAYTEADAADVFPLYSPLSFDLTVTSIFTPLIGGGQIAVYPEGASEFVLHRILRDGIATVVKLTPAHLSLLLDADCGCGSVRTFIVGGEDLKANLAAAVAERFGGRIRIFNEYGPTETVVGCMIHRFDPAKDTGGSVPIGVPAANTSIYVLDPDMKPVPDGETGELYISGDGVARGYLNRPELTEERFMADPFNAGARMYRTGDLARFTEGDVVEYAGRADRQLKIRGYRIEPGEIESVLLGRPGIREAVVTDRVSRSGGRYLCAYYTGVAGLIEAELSQYVRDRVPDYMIPARFVALSAIPLTINGKIDKAALPDPEAAELDPAERETVSTAAERALIPIVEELLNAAGISPGDNFYHLGGDSIKAIQIASRLAGEGYRIKVKDMLAYPRLADMALYMESSGEADGGYEAPSEGPVGTIPAASWLLAQRLPDMKHYTQSVLLSMRGEPAFAALEAAFDAVVRRHDAFRINVGAGGGELYYNEAPLFVPNRIRVADLSDLPAAEGRKRMVAFGEKLKASFDPAGGIMIKACLFRLGDGETRLLLAAHHLAVDGISWRIIFEDISRAYERLTQDAASALAESAAGTEGSDGSRDASLSGGKSFHRFHASIGSDKSSEYVEAERLRSLAQETLPAKTASMQAWAAGLERFGRARAIRSKAYWEDVLDGASPSSWNDYDRGPDAMNQCETVELVLTEDETQRLAAKADDAYRTRADELMLIALALTVREFAGSGDVHLELERHGREEIIEGLDVSRTVGWFTSLFPVRLAVPEAGLSEQIKGLKDQLRRIPNNGLCYGVLRHVTGELDGDSGKRVRFNYLGDFEASFTGGMFGYAEEYTGRESGGRNELPCLLDIVAFTIGGRLRLSVTYSLSKFRRETAGRFVRDYRDRLEAVIEHCCGRDRSEFTAADFETTSLSDDELEQLFDD</sequence>
<comment type="similarity">
    <text evidence="2">Belongs to the ATP-dependent AMP-binding enzyme family.</text>
</comment>
<evidence type="ECO:0000256" key="8">
    <source>
        <dbReference type="ARBA" id="ARBA00023268"/>
    </source>
</evidence>
<dbReference type="NCBIfam" id="TIGR01733">
    <property type="entry name" value="AA-adenyl-dom"/>
    <property type="match status" value="1"/>
</dbReference>
<keyword evidence="5" id="KW-0436">Ligase</keyword>
<evidence type="ECO:0000256" key="1">
    <source>
        <dbReference type="ARBA" id="ARBA00001957"/>
    </source>
</evidence>
<keyword evidence="7" id="KW-0045">Antibiotic biosynthesis</keyword>
<organism evidence="11 12">
    <name type="scientific">Paenibacillus mendelii</name>
    <dbReference type="NCBI Taxonomy" id="206163"/>
    <lineage>
        <taxon>Bacteria</taxon>
        <taxon>Bacillati</taxon>
        <taxon>Bacillota</taxon>
        <taxon>Bacilli</taxon>
        <taxon>Bacillales</taxon>
        <taxon>Paenibacillaceae</taxon>
        <taxon>Paenibacillus</taxon>
    </lineage>
</organism>
<dbReference type="Gene3D" id="3.30.300.30">
    <property type="match status" value="1"/>
</dbReference>
<evidence type="ECO:0000256" key="3">
    <source>
        <dbReference type="ARBA" id="ARBA00022450"/>
    </source>
</evidence>
<dbReference type="EMBL" id="JBHLVF010000012">
    <property type="protein sequence ID" value="MFC0391708.1"/>
    <property type="molecule type" value="Genomic_DNA"/>
</dbReference>
<dbReference type="PROSITE" id="PS00455">
    <property type="entry name" value="AMP_BINDING"/>
    <property type="match status" value="1"/>
</dbReference>
<evidence type="ECO:0000256" key="4">
    <source>
        <dbReference type="ARBA" id="ARBA00022553"/>
    </source>
</evidence>
<keyword evidence="3" id="KW-0596">Phosphopantetheine</keyword>
<keyword evidence="12" id="KW-1185">Reference proteome</keyword>
<dbReference type="InterPro" id="IPR036736">
    <property type="entry name" value="ACP-like_sf"/>
</dbReference>
<dbReference type="Gene3D" id="3.30.559.10">
    <property type="entry name" value="Chloramphenicol acetyltransferase-like domain"/>
    <property type="match status" value="2"/>
</dbReference>
<dbReference type="Gene3D" id="2.30.38.10">
    <property type="entry name" value="Luciferase, Domain 3"/>
    <property type="match status" value="1"/>
</dbReference>
<dbReference type="Gene3D" id="3.40.50.980">
    <property type="match status" value="2"/>
</dbReference>
<evidence type="ECO:0000313" key="12">
    <source>
        <dbReference type="Proteomes" id="UP001589818"/>
    </source>
</evidence>
<protein>
    <submittedName>
        <fullName evidence="11">Non-ribosomal peptide synthetase</fullName>
    </submittedName>
</protein>
<dbReference type="InterPro" id="IPR023213">
    <property type="entry name" value="CAT-like_dom_sf"/>
</dbReference>
<name>A0ABV6JA88_9BACL</name>
<evidence type="ECO:0000256" key="2">
    <source>
        <dbReference type="ARBA" id="ARBA00006432"/>
    </source>
</evidence>
<dbReference type="RefSeq" id="WP_204821139.1">
    <property type="nucleotide sequence ID" value="NZ_JANHOF010000011.1"/>
</dbReference>
<evidence type="ECO:0000256" key="6">
    <source>
        <dbReference type="ARBA" id="ARBA00022737"/>
    </source>
</evidence>
<keyword evidence="4" id="KW-0597">Phosphoprotein</keyword>
<dbReference type="Pfam" id="PF00501">
    <property type="entry name" value="AMP-binding"/>
    <property type="match status" value="1"/>
</dbReference>
<evidence type="ECO:0000256" key="5">
    <source>
        <dbReference type="ARBA" id="ARBA00022598"/>
    </source>
</evidence>
<gene>
    <name evidence="11" type="ORF">ACFFJ8_10060</name>
</gene>
<dbReference type="SUPFAM" id="SSF56801">
    <property type="entry name" value="Acetyl-CoA synthetase-like"/>
    <property type="match status" value="1"/>
</dbReference>
<dbReference type="Gene3D" id="1.10.1200.10">
    <property type="entry name" value="ACP-like"/>
    <property type="match status" value="1"/>
</dbReference>
<dbReference type="SUPFAM" id="SSF47336">
    <property type="entry name" value="ACP-like"/>
    <property type="match status" value="1"/>
</dbReference>
<feature type="domain" description="Carrier" evidence="10">
    <location>
        <begin position="965"/>
        <end position="1039"/>
    </location>
</feature>
<dbReference type="PROSITE" id="PS00012">
    <property type="entry name" value="PHOSPHOPANTETHEINE"/>
    <property type="match status" value="1"/>
</dbReference>
<evidence type="ECO:0000259" key="10">
    <source>
        <dbReference type="PROSITE" id="PS50075"/>
    </source>
</evidence>
<keyword evidence="6" id="KW-0677">Repeat</keyword>
<reference evidence="11 12" key="1">
    <citation type="submission" date="2024-09" db="EMBL/GenBank/DDBJ databases">
        <authorList>
            <person name="Sun Q."/>
            <person name="Mori K."/>
        </authorList>
    </citation>
    <scope>NUCLEOTIDE SEQUENCE [LARGE SCALE GENOMIC DNA]</scope>
    <source>
        <strain evidence="11 12">CCM 4839</strain>
    </source>
</reference>
<dbReference type="InterPro" id="IPR006162">
    <property type="entry name" value="Ppantetheine_attach_site"/>
</dbReference>
<dbReference type="InterPro" id="IPR001242">
    <property type="entry name" value="Condensation_dom"/>
</dbReference>